<keyword evidence="2" id="KW-1185">Reference proteome</keyword>
<evidence type="ECO:0000313" key="2">
    <source>
        <dbReference type="Proteomes" id="UP000244729"/>
    </source>
</evidence>
<dbReference type="RefSeq" id="WP_108594292.1">
    <property type="nucleotide sequence ID" value="NZ_CP028913.1"/>
</dbReference>
<organism evidence="1 2">
    <name type="scientific">Agromyces badenianii</name>
    <dbReference type="NCBI Taxonomy" id="2080742"/>
    <lineage>
        <taxon>Bacteria</taxon>
        <taxon>Bacillati</taxon>
        <taxon>Actinomycetota</taxon>
        <taxon>Actinomycetes</taxon>
        <taxon>Micrococcales</taxon>
        <taxon>Microbacteriaceae</taxon>
        <taxon>Agromyces</taxon>
    </lineage>
</organism>
<dbReference type="OrthoDB" id="3826063at2"/>
<gene>
    <name evidence="1" type="ORF">DCE93_01260</name>
</gene>
<dbReference type="EMBL" id="CP028913">
    <property type="protein sequence ID" value="AWB94466.1"/>
    <property type="molecule type" value="Genomic_DNA"/>
</dbReference>
<evidence type="ECO:0000313" key="1">
    <source>
        <dbReference type="EMBL" id="AWB94466.1"/>
    </source>
</evidence>
<sequence length="178" mass="19418">MRATLSRQRVKKTLDDLVAIGLATRDTDRSVYWLNDSHVLTAPLLEALDARPNAFTRIKALASETVGPYTTVAVYGSGDEEGLGVLIITGAGDEGSSTELAEILARVLPRMLSGTSRVEVIQPTELADRIKQRNPTALNNWWRSVTVFGPNLADTMITIYRSTIPPAPQTTDTHRTGE</sequence>
<name>A0A2S0WSZ2_9MICO</name>
<dbReference type="KEGG" id="agm:DCE93_01260"/>
<proteinExistence type="predicted"/>
<protein>
    <submittedName>
        <fullName evidence="1">Uncharacterized protein</fullName>
    </submittedName>
</protein>
<reference evidence="1 2" key="1">
    <citation type="submission" date="2018-04" db="EMBL/GenBank/DDBJ databases">
        <authorList>
            <person name="Li J."/>
        </authorList>
    </citation>
    <scope>NUCLEOTIDE SEQUENCE [LARGE SCALE GENOMIC DNA]</scope>
    <source>
        <strain evidence="2">30A</strain>
    </source>
</reference>
<accession>A0A2S0WSZ2</accession>
<dbReference type="Proteomes" id="UP000244729">
    <property type="component" value="Chromosome"/>
</dbReference>
<dbReference type="AlphaFoldDB" id="A0A2S0WSZ2"/>